<dbReference type="EMBL" id="HBJA01033376">
    <property type="protein sequence ID" value="CAE0800084.1"/>
    <property type="molecule type" value="Transcribed_RNA"/>
</dbReference>
<evidence type="ECO:0000313" key="1">
    <source>
        <dbReference type="EMBL" id="CAE0800084.1"/>
    </source>
</evidence>
<gene>
    <name evidence="1" type="ORF">EGYM00163_LOCUS11205</name>
</gene>
<reference evidence="1" key="1">
    <citation type="submission" date="2021-01" db="EMBL/GenBank/DDBJ databases">
        <authorList>
            <person name="Corre E."/>
            <person name="Pelletier E."/>
            <person name="Niang G."/>
            <person name="Scheremetjew M."/>
            <person name="Finn R."/>
            <person name="Kale V."/>
            <person name="Holt S."/>
            <person name="Cochrane G."/>
            <person name="Meng A."/>
            <person name="Brown T."/>
            <person name="Cohen L."/>
        </authorList>
    </citation>
    <scope>NUCLEOTIDE SEQUENCE</scope>
    <source>
        <strain evidence="1">CCMP1594</strain>
    </source>
</reference>
<proteinExistence type="predicted"/>
<accession>A0A7S4FKH3</accession>
<organism evidence="1">
    <name type="scientific">Eutreptiella gymnastica</name>
    <dbReference type="NCBI Taxonomy" id="73025"/>
    <lineage>
        <taxon>Eukaryota</taxon>
        <taxon>Discoba</taxon>
        <taxon>Euglenozoa</taxon>
        <taxon>Euglenida</taxon>
        <taxon>Spirocuta</taxon>
        <taxon>Euglenophyceae</taxon>
        <taxon>Eutreptiales</taxon>
        <taxon>Eutreptiaceae</taxon>
        <taxon>Eutreptiella</taxon>
    </lineage>
</organism>
<protein>
    <submittedName>
        <fullName evidence="1">Uncharacterized protein</fullName>
    </submittedName>
</protein>
<sequence length="132" mass="14394">MKLQLWMQYNAGVLLPFNTVPLILLSTWSWSHPIPHSNAVPGFPLIQHSLSRSVGHGGPCFLFNTPLGSLSGPTFSCAELQNPEIKGDVKADVPIIQIANVTTSKDASRRGKGRDPPLYSIQKLILVPLDLL</sequence>
<name>A0A7S4FKH3_9EUGL</name>
<dbReference type="AlphaFoldDB" id="A0A7S4FKH3"/>